<protein>
    <submittedName>
        <fullName evidence="1">Uncharacterized protein</fullName>
    </submittedName>
</protein>
<evidence type="ECO:0000313" key="1">
    <source>
        <dbReference type="EMBL" id="KYN01187.1"/>
    </source>
</evidence>
<reference evidence="1 2" key="1">
    <citation type="submission" date="2016-03" db="EMBL/GenBank/DDBJ databases">
        <title>Cyphomyrmex costatus WGS genome.</title>
        <authorList>
            <person name="Nygaard S."/>
            <person name="Hu H."/>
            <person name="Boomsma J."/>
            <person name="Zhang G."/>
        </authorList>
    </citation>
    <scope>NUCLEOTIDE SEQUENCE [LARGE SCALE GENOMIC DNA]</scope>
    <source>
        <strain evidence="1">MS0001</strain>
        <tissue evidence="1">Whole body</tissue>
    </source>
</reference>
<dbReference type="AlphaFoldDB" id="A0A195CL51"/>
<proteinExistence type="predicted"/>
<evidence type="ECO:0000313" key="2">
    <source>
        <dbReference type="Proteomes" id="UP000078542"/>
    </source>
</evidence>
<dbReference type="EMBL" id="KQ977634">
    <property type="protein sequence ID" value="KYN01187.1"/>
    <property type="molecule type" value="Genomic_DNA"/>
</dbReference>
<organism evidence="1 2">
    <name type="scientific">Cyphomyrmex costatus</name>
    <dbReference type="NCBI Taxonomy" id="456900"/>
    <lineage>
        <taxon>Eukaryota</taxon>
        <taxon>Metazoa</taxon>
        <taxon>Ecdysozoa</taxon>
        <taxon>Arthropoda</taxon>
        <taxon>Hexapoda</taxon>
        <taxon>Insecta</taxon>
        <taxon>Pterygota</taxon>
        <taxon>Neoptera</taxon>
        <taxon>Endopterygota</taxon>
        <taxon>Hymenoptera</taxon>
        <taxon>Apocrita</taxon>
        <taxon>Aculeata</taxon>
        <taxon>Formicoidea</taxon>
        <taxon>Formicidae</taxon>
        <taxon>Myrmicinae</taxon>
        <taxon>Cyphomyrmex</taxon>
    </lineage>
</organism>
<keyword evidence="2" id="KW-1185">Reference proteome</keyword>
<dbReference type="STRING" id="456900.A0A195CL51"/>
<name>A0A195CL51_9HYME</name>
<accession>A0A195CL51</accession>
<sequence length="80" mass="9163">MTTITITTTTTTTNMTTMVIQSNSCVLFRYSLVLFSFTRTVVSSWKANCSITFATAVRHRCLKLSRREGKTKRKEAIYEQ</sequence>
<gene>
    <name evidence="1" type="ORF">ALC62_08029</name>
</gene>
<dbReference type="Proteomes" id="UP000078542">
    <property type="component" value="Unassembled WGS sequence"/>
</dbReference>